<dbReference type="Proteomes" id="UP000826271">
    <property type="component" value="Unassembled WGS sequence"/>
</dbReference>
<accession>A0AAV6X9J3</accession>
<dbReference type="Pfam" id="PF03514">
    <property type="entry name" value="GRAS"/>
    <property type="match status" value="1"/>
</dbReference>
<feature type="coiled-coil region" evidence="4">
    <location>
        <begin position="300"/>
        <end position="327"/>
    </location>
</feature>
<dbReference type="EMBL" id="WHWC01000009">
    <property type="protein sequence ID" value="KAG8377062.1"/>
    <property type="molecule type" value="Genomic_DNA"/>
</dbReference>
<protein>
    <recommendedName>
        <fullName evidence="7">Nodulation signaling pathway 2-like protein</fullName>
    </recommendedName>
</protein>
<sequence length="507" mass="58376">MMQPEIFLPSWPTFNFSIPALDHNTINDQEMEFHSFASPDDSSVISSNSSYVPNMFPDEFLDLENLCDQTQITSSMEGLENFSSGEIEYLYECLHGNNINMVENSSSPLTLDGDELSPCFSIESSTDMSLILPRDETEIEKQLILLHLLRAYAEAMENGEMELADMIVKSINEKSNPLGNTMERVAYNLFQSREEQGEYLRQESSKNHAAAYKVIYQSLPNGRFAHLTAISAILESMPENAEEIRVVDFDMGEGIQWPPLIEALSRKQKALRLTSIKSGEECTSYCWSFAETKRRLLAHARQYGVRLEIEEKYIEDLENELLEMKKRGQGKEWMVFNCMAGLPHMGRRRPRSSVMRFLKVAKELLANFAGIVTFGDGEAWENLNTFCSYSSTFDQLIRHYQALFESLERNFPVYLAEARMAMESLFLAPIMCPVAWSRDWEEMIRCYSIEGETGLEGRKLSEESLAEAKQMVNESENSYKVRIERLREHEMVLQWKETTLVRVSTWM</sequence>
<comment type="caution">
    <text evidence="3">Lacks conserved residue(s) required for the propagation of feature annotation.</text>
</comment>
<gene>
    <name evidence="5" type="ORF">BUALT_Bualt09G0129000</name>
</gene>
<reference evidence="5" key="1">
    <citation type="submission" date="2019-10" db="EMBL/GenBank/DDBJ databases">
        <authorList>
            <person name="Zhang R."/>
            <person name="Pan Y."/>
            <person name="Wang J."/>
            <person name="Ma R."/>
            <person name="Yu S."/>
        </authorList>
    </citation>
    <scope>NUCLEOTIDE SEQUENCE</scope>
    <source>
        <strain evidence="5">LA-IB0</strain>
        <tissue evidence="5">Leaf</tissue>
    </source>
</reference>
<keyword evidence="2" id="KW-0804">Transcription</keyword>
<keyword evidence="4" id="KW-0175">Coiled coil</keyword>
<evidence type="ECO:0000313" key="5">
    <source>
        <dbReference type="EMBL" id="KAG8377062.1"/>
    </source>
</evidence>
<evidence type="ECO:0000256" key="2">
    <source>
        <dbReference type="ARBA" id="ARBA00023163"/>
    </source>
</evidence>
<evidence type="ECO:0000256" key="3">
    <source>
        <dbReference type="PROSITE-ProRule" id="PRU01191"/>
    </source>
</evidence>
<keyword evidence="1" id="KW-0805">Transcription regulation</keyword>
<dbReference type="AlphaFoldDB" id="A0AAV6X9J3"/>
<evidence type="ECO:0000313" key="6">
    <source>
        <dbReference type="Proteomes" id="UP000826271"/>
    </source>
</evidence>
<dbReference type="PANTHER" id="PTHR31636">
    <property type="entry name" value="OSJNBA0084A10.13 PROTEIN-RELATED"/>
    <property type="match status" value="1"/>
</dbReference>
<organism evidence="5 6">
    <name type="scientific">Buddleja alternifolia</name>
    <dbReference type="NCBI Taxonomy" id="168488"/>
    <lineage>
        <taxon>Eukaryota</taxon>
        <taxon>Viridiplantae</taxon>
        <taxon>Streptophyta</taxon>
        <taxon>Embryophyta</taxon>
        <taxon>Tracheophyta</taxon>
        <taxon>Spermatophyta</taxon>
        <taxon>Magnoliopsida</taxon>
        <taxon>eudicotyledons</taxon>
        <taxon>Gunneridae</taxon>
        <taxon>Pentapetalae</taxon>
        <taxon>asterids</taxon>
        <taxon>lamiids</taxon>
        <taxon>Lamiales</taxon>
        <taxon>Scrophulariaceae</taxon>
        <taxon>Buddlejeae</taxon>
        <taxon>Buddleja</taxon>
    </lineage>
</organism>
<evidence type="ECO:0000256" key="1">
    <source>
        <dbReference type="ARBA" id="ARBA00023015"/>
    </source>
</evidence>
<keyword evidence="6" id="KW-1185">Reference proteome</keyword>
<evidence type="ECO:0008006" key="7">
    <source>
        <dbReference type="Google" id="ProtNLM"/>
    </source>
</evidence>
<name>A0AAV6X9J3_9LAMI</name>
<dbReference type="PROSITE" id="PS50985">
    <property type="entry name" value="GRAS"/>
    <property type="match status" value="1"/>
</dbReference>
<evidence type="ECO:0000256" key="4">
    <source>
        <dbReference type="SAM" id="Coils"/>
    </source>
</evidence>
<feature type="region of interest" description="SAW" evidence="3">
    <location>
        <begin position="435"/>
        <end position="507"/>
    </location>
</feature>
<dbReference type="InterPro" id="IPR005202">
    <property type="entry name" value="TF_GRAS"/>
</dbReference>
<proteinExistence type="inferred from homology"/>
<comment type="caution">
    <text evidence="5">The sequence shown here is derived from an EMBL/GenBank/DDBJ whole genome shotgun (WGS) entry which is preliminary data.</text>
</comment>
<comment type="similarity">
    <text evidence="3">Belongs to the GRAS family.</text>
</comment>